<keyword evidence="2" id="KW-0175">Coiled coil</keyword>
<evidence type="ECO:0000256" key="2">
    <source>
        <dbReference type="ARBA" id="ARBA00023054"/>
    </source>
</evidence>
<dbReference type="Gene3D" id="2.40.50.100">
    <property type="match status" value="1"/>
</dbReference>
<evidence type="ECO:0000256" key="3">
    <source>
        <dbReference type="SAM" id="Phobius"/>
    </source>
</evidence>
<dbReference type="GO" id="GO:0030313">
    <property type="term" value="C:cell envelope"/>
    <property type="evidence" value="ECO:0007669"/>
    <property type="project" value="UniProtKB-SubCell"/>
</dbReference>
<comment type="caution">
    <text evidence="4">The sequence shown here is derived from an EMBL/GenBank/DDBJ whole genome shotgun (WGS) entry which is preliminary data.</text>
</comment>
<proteinExistence type="predicted"/>
<dbReference type="RefSeq" id="WP_107991610.1">
    <property type="nucleotide sequence ID" value="NZ_QAYG01000011.1"/>
</dbReference>
<dbReference type="AlphaFoldDB" id="A0A2T5UYI9"/>
<dbReference type="PANTHER" id="PTHR32347">
    <property type="entry name" value="EFFLUX SYSTEM COMPONENT YKNX-RELATED"/>
    <property type="match status" value="1"/>
</dbReference>
<keyword evidence="3" id="KW-1133">Transmembrane helix</keyword>
<dbReference type="InterPro" id="IPR050465">
    <property type="entry name" value="UPF0194_transport"/>
</dbReference>
<organism evidence="4 5">
    <name type="scientific">Breoghania corrubedonensis</name>
    <dbReference type="NCBI Taxonomy" id="665038"/>
    <lineage>
        <taxon>Bacteria</taxon>
        <taxon>Pseudomonadati</taxon>
        <taxon>Pseudomonadota</taxon>
        <taxon>Alphaproteobacteria</taxon>
        <taxon>Hyphomicrobiales</taxon>
        <taxon>Stappiaceae</taxon>
        <taxon>Breoghania</taxon>
    </lineage>
</organism>
<protein>
    <submittedName>
        <fullName evidence="4">Multidrug resistance efflux pump</fullName>
    </submittedName>
</protein>
<keyword evidence="3" id="KW-0812">Transmembrane</keyword>
<comment type="subcellular location">
    <subcellularLocation>
        <location evidence="1">Cell envelope</location>
    </subcellularLocation>
</comment>
<accession>A0A2T5UYI9</accession>
<dbReference type="OrthoDB" id="7341345at2"/>
<dbReference type="PANTHER" id="PTHR32347:SF23">
    <property type="entry name" value="BLL5650 PROTEIN"/>
    <property type="match status" value="1"/>
</dbReference>
<dbReference type="EMBL" id="QAYG01000011">
    <property type="protein sequence ID" value="PTW56569.1"/>
    <property type="molecule type" value="Genomic_DNA"/>
</dbReference>
<sequence length="368" mass="41363">MRKLRSRQRVDTHVNERRTTKRSLGRWIYLFMLAAMGLGILDYVWGDQVMLRAPGLVLQERIDVEAQYVGRLDEMPLRIGQSVREGDVLGVVSSVEISERLAQLSLRIAELTREALAKQEGMRIAQDLLPIAKVRVSEAREVKKNIKQLSKKGLASADRVLEALTESNSAEEMLIRLEAQIAGHPASTEALRPAIEQVRRAFANLDRLYDNGVMRAPVNGIIDSAIPARGDVFLTGEKILSLYTGPKYVLAYLPPHHLFPVEVGEAVMLESGQRSLGGRVVEVLQVTDKLPDEFQNTFQPTQRNQLARITLEDGGSFPLHTKVRVTRPFKTIDRAMALMGGAWHFATNIFHSRAEAQERKADRRSKDR</sequence>
<dbReference type="Gene3D" id="1.10.287.470">
    <property type="entry name" value="Helix hairpin bin"/>
    <property type="match status" value="1"/>
</dbReference>
<dbReference type="Proteomes" id="UP000244081">
    <property type="component" value="Unassembled WGS sequence"/>
</dbReference>
<feature type="transmembrane region" description="Helical" evidence="3">
    <location>
        <begin position="27"/>
        <end position="46"/>
    </location>
</feature>
<name>A0A2T5UYI9_9HYPH</name>
<keyword evidence="5" id="KW-1185">Reference proteome</keyword>
<keyword evidence="3" id="KW-0472">Membrane</keyword>
<evidence type="ECO:0000313" key="5">
    <source>
        <dbReference type="Proteomes" id="UP000244081"/>
    </source>
</evidence>
<reference evidence="4 5" key="1">
    <citation type="submission" date="2018-04" db="EMBL/GenBank/DDBJ databases">
        <title>Genomic Encyclopedia of Archaeal and Bacterial Type Strains, Phase II (KMG-II): from individual species to whole genera.</title>
        <authorList>
            <person name="Goeker M."/>
        </authorList>
    </citation>
    <scope>NUCLEOTIDE SEQUENCE [LARGE SCALE GENOMIC DNA]</scope>
    <source>
        <strain evidence="4 5">DSM 23382</strain>
    </source>
</reference>
<evidence type="ECO:0000313" key="4">
    <source>
        <dbReference type="EMBL" id="PTW56569.1"/>
    </source>
</evidence>
<gene>
    <name evidence="4" type="ORF">C8N35_11132</name>
</gene>
<evidence type="ECO:0000256" key="1">
    <source>
        <dbReference type="ARBA" id="ARBA00004196"/>
    </source>
</evidence>